<accession>A0A0A9HAY6</accession>
<dbReference type="EMBL" id="GBRH01163546">
    <property type="protein sequence ID" value="JAE34350.1"/>
    <property type="molecule type" value="Transcribed_RNA"/>
</dbReference>
<proteinExistence type="predicted"/>
<name>A0A0A9HAY6_ARUDO</name>
<organism evidence="1">
    <name type="scientific">Arundo donax</name>
    <name type="common">Giant reed</name>
    <name type="synonym">Donax arundinaceus</name>
    <dbReference type="NCBI Taxonomy" id="35708"/>
    <lineage>
        <taxon>Eukaryota</taxon>
        <taxon>Viridiplantae</taxon>
        <taxon>Streptophyta</taxon>
        <taxon>Embryophyta</taxon>
        <taxon>Tracheophyta</taxon>
        <taxon>Spermatophyta</taxon>
        <taxon>Magnoliopsida</taxon>
        <taxon>Liliopsida</taxon>
        <taxon>Poales</taxon>
        <taxon>Poaceae</taxon>
        <taxon>PACMAD clade</taxon>
        <taxon>Arundinoideae</taxon>
        <taxon>Arundineae</taxon>
        <taxon>Arundo</taxon>
    </lineage>
</organism>
<sequence>MGGPSLVAHGRWGAAVQRAAPSLVVYLEEKRKEAGRSSGGARREGAMAAAAVACSRPAWRRAPPRCVAAKSAVPPLPYSAPPP</sequence>
<dbReference type="AlphaFoldDB" id="A0A0A9HAY6"/>
<reference evidence="1" key="2">
    <citation type="journal article" date="2015" name="Data Brief">
        <title>Shoot transcriptome of the giant reed, Arundo donax.</title>
        <authorList>
            <person name="Barrero R.A."/>
            <person name="Guerrero F.D."/>
            <person name="Moolhuijzen P."/>
            <person name="Goolsby J.A."/>
            <person name="Tidwell J."/>
            <person name="Bellgard S.E."/>
            <person name="Bellgard M.I."/>
        </authorList>
    </citation>
    <scope>NUCLEOTIDE SEQUENCE</scope>
    <source>
        <tissue evidence="1">Shoot tissue taken approximately 20 cm above the soil surface</tissue>
    </source>
</reference>
<evidence type="ECO:0000313" key="1">
    <source>
        <dbReference type="EMBL" id="JAE34350.1"/>
    </source>
</evidence>
<protein>
    <submittedName>
        <fullName evidence="1">Uncharacterized protein</fullName>
    </submittedName>
</protein>
<reference evidence="1" key="1">
    <citation type="submission" date="2014-09" db="EMBL/GenBank/DDBJ databases">
        <authorList>
            <person name="Magalhaes I.L.F."/>
            <person name="Oliveira U."/>
            <person name="Santos F.R."/>
            <person name="Vidigal T.H.D.A."/>
            <person name="Brescovit A.D."/>
            <person name="Santos A.J."/>
        </authorList>
    </citation>
    <scope>NUCLEOTIDE SEQUENCE</scope>
    <source>
        <tissue evidence="1">Shoot tissue taken approximately 20 cm above the soil surface</tissue>
    </source>
</reference>